<dbReference type="EMBL" id="JAUSTY010000019">
    <property type="protein sequence ID" value="MDQ0167734.1"/>
    <property type="molecule type" value="Genomic_DNA"/>
</dbReference>
<accession>A0ABT9W3U4</accession>
<dbReference type="PANTHER" id="PTHR42810:SF2">
    <property type="entry name" value="PURINE PERMEASE C1399.01C-RELATED"/>
    <property type="match status" value="1"/>
</dbReference>
<dbReference type="Proteomes" id="UP001235840">
    <property type="component" value="Unassembled WGS sequence"/>
</dbReference>
<comment type="caution">
    <text evidence="9">The sequence shown here is derived from an EMBL/GenBank/DDBJ whole genome shotgun (WGS) entry which is preliminary data.</text>
</comment>
<evidence type="ECO:0000256" key="3">
    <source>
        <dbReference type="ARBA" id="ARBA00022448"/>
    </source>
</evidence>
<evidence type="ECO:0000256" key="6">
    <source>
        <dbReference type="ARBA" id="ARBA00022989"/>
    </source>
</evidence>
<dbReference type="NCBIfam" id="TIGR00801">
    <property type="entry name" value="ncs2"/>
    <property type="match status" value="1"/>
</dbReference>
<dbReference type="NCBIfam" id="NF037981">
    <property type="entry name" value="NCS2_1"/>
    <property type="match status" value="1"/>
</dbReference>
<dbReference type="InterPro" id="IPR006042">
    <property type="entry name" value="Xan_ur_permease"/>
</dbReference>
<keyword evidence="4" id="KW-1003">Cell membrane</keyword>
<dbReference type="PANTHER" id="PTHR42810">
    <property type="entry name" value="PURINE PERMEASE C1399.01C-RELATED"/>
    <property type="match status" value="1"/>
</dbReference>
<feature type="transmembrane region" description="Helical" evidence="8">
    <location>
        <begin position="411"/>
        <end position="431"/>
    </location>
</feature>
<evidence type="ECO:0000256" key="2">
    <source>
        <dbReference type="ARBA" id="ARBA00008821"/>
    </source>
</evidence>
<dbReference type="RefSeq" id="WP_307396889.1">
    <property type="nucleotide sequence ID" value="NZ_BAAADK010000006.1"/>
</dbReference>
<evidence type="ECO:0000256" key="4">
    <source>
        <dbReference type="ARBA" id="ARBA00022475"/>
    </source>
</evidence>
<keyword evidence="7 8" id="KW-0472">Membrane</keyword>
<feature type="transmembrane region" description="Helical" evidence="8">
    <location>
        <begin position="98"/>
        <end position="126"/>
    </location>
</feature>
<dbReference type="InterPro" id="IPR006043">
    <property type="entry name" value="NCS2"/>
</dbReference>
<protein>
    <submittedName>
        <fullName evidence="9">NCS2 family nucleobase:cation symporter-2</fullName>
    </submittedName>
</protein>
<dbReference type="NCBIfam" id="TIGR03173">
    <property type="entry name" value="pbuX"/>
    <property type="match status" value="1"/>
</dbReference>
<evidence type="ECO:0000256" key="8">
    <source>
        <dbReference type="SAM" id="Phobius"/>
    </source>
</evidence>
<feature type="transmembrane region" description="Helical" evidence="8">
    <location>
        <begin position="172"/>
        <end position="190"/>
    </location>
</feature>
<feature type="transmembrane region" description="Helical" evidence="8">
    <location>
        <begin position="381"/>
        <end position="399"/>
    </location>
</feature>
<feature type="transmembrane region" description="Helical" evidence="8">
    <location>
        <begin position="60"/>
        <end position="78"/>
    </location>
</feature>
<feature type="transmembrane region" description="Helical" evidence="8">
    <location>
        <begin position="138"/>
        <end position="160"/>
    </location>
</feature>
<evidence type="ECO:0000313" key="9">
    <source>
        <dbReference type="EMBL" id="MDQ0167734.1"/>
    </source>
</evidence>
<evidence type="ECO:0000256" key="5">
    <source>
        <dbReference type="ARBA" id="ARBA00022692"/>
    </source>
</evidence>
<evidence type="ECO:0000313" key="10">
    <source>
        <dbReference type="Proteomes" id="UP001235840"/>
    </source>
</evidence>
<evidence type="ECO:0000256" key="1">
    <source>
        <dbReference type="ARBA" id="ARBA00004651"/>
    </source>
</evidence>
<feature type="transmembrane region" description="Helical" evidence="8">
    <location>
        <begin position="237"/>
        <end position="256"/>
    </location>
</feature>
<gene>
    <name evidence="9" type="ORF">J2S11_003661</name>
</gene>
<feature type="transmembrane region" description="Helical" evidence="8">
    <location>
        <begin position="341"/>
        <end position="369"/>
    </location>
</feature>
<feature type="transmembrane region" description="Helical" evidence="8">
    <location>
        <begin position="202"/>
        <end position="225"/>
    </location>
</feature>
<keyword evidence="10" id="KW-1185">Reference proteome</keyword>
<name>A0ABT9W3U4_9BACI</name>
<dbReference type="PROSITE" id="PS01116">
    <property type="entry name" value="XANTH_URACIL_PERMASE"/>
    <property type="match status" value="1"/>
</dbReference>
<dbReference type="InterPro" id="IPR017588">
    <property type="entry name" value="UacT-like"/>
</dbReference>
<comment type="subcellular location">
    <subcellularLocation>
        <location evidence="1">Cell membrane</location>
        <topology evidence="1">Multi-pass membrane protein</topology>
    </subcellularLocation>
</comment>
<feature type="transmembrane region" description="Helical" evidence="8">
    <location>
        <begin position="29"/>
        <end position="53"/>
    </location>
</feature>
<keyword evidence="3" id="KW-0813">Transport</keyword>
<reference evidence="9 10" key="1">
    <citation type="submission" date="2023-07" db="EMBL/GenBank/DDBJ databases">
        <title>Genomic Encyclopedia of Type Strains, Phase IV (KMG-IV): sequencing the most valuable type-strain genomes for metagenomic binning, comparative biology and taxonomic classification.</title>
        <authorList>
            <person name="Goeker M."/>
        </authorList>
    </citation>
    <scope>NUCLEOTIDE SEQUENCE [LARGE SCALE GENOMIC DNA]</scope>
    <source>
        <strain evidence="9 10">DSM 12751</strain>
    </source>
</reference>
<comment type="similarity">
    <text evidence="2">Belongs to the nucleobase:cation symporter-2 (NCS2) (TC 2.A.40) family.</text>
</comment>
<sequence>MINKSESTEIEVIYGIHDKPKLSLGIPLAIQHILAMFVANITVPLLVSSLLGLSSAETTFLIQCAILMAGVTTFIQVMRYRFGIGSGLPIVMGTSNAFIPVVVVIATDYGIGAVLVASFIGGLFEIILGRYLIHVKRIFTPLVAGIVVLTIGITLIPVGIRQAAGGSSNMGDLTSLAIAGLVLLTIIIFNQSKNKVLKSSSILIGIGVGYVVSILLGLVDITPVIESSWLSFPQPFQYQWTFEPVAIIAMLFMYIATAIESVGDISAITNGAEGREATKKELRGGVVADGISSSIAALFNAFPNTSYSQNIGVVNLTGVFSVFVIKIGAVILILLSLLPKFAAFITIMPQPVLGGAAVAMFAMVAVSGVSLLKKIKLDSRNILIIAVALGLGIGFNVVPEATQQLPENVQLILTTGLVPAALVAILLDLLLPKKQ</sequence>
<proteinExistence type="inferred from homology"/>
<feature type="transmembrane region" description="Helical" evidence="8">
    <location>
        <begin position="313"/>
        <end position="335"/>
    </location>
</feature>
<organism evidence="9 10">
    <name type="scientific">Caldalkalibacillus horti</name>
    <dbReference type="NCBI Taxonomy" id="77523"/>
    <lineage>
        <taxon>Bacteria</taxon>
        <taxon>Bacillati</taxon>
        <taxon>Bacillota</taxon>
        <taxon>Bacilli</taxon>
        <taxon>Bacillales</taxon>
        <taxon>Bacillaceae</taxon>
        <taxon>Caldalkalibacillus</taxon>
    </lineage>
</organism>
<dbReference type="Pfam" id="PF00860">
    <property type="entry name" value="Xan_ur_permease"/>
    <property type="match status" value="1"/>
</dbReference>
<evidence type="ECO:0000256" key="7">
    <source>
        <dbReference type="ARBA" id="ARBA00023136"/>
    </source>
</evidence>
<keyword evidence="5 8" id="KW-0812">Transmembrane</keyword>
<keyword evidence="6 8" id="KW-1133">Transmembrane helix</keyword>